<reference evidence="1" key="1">
    <citation type="submission" date="2021-05" db="EMBL/GenBank/DDBJ databases">
        <authorList>
            <person name="Scholz U."/>
            <person name="Mascher M."/>
            <person name="Fiebig A."/>
        </authorList>
    </citation>
    <scope>NUCLEOTIDE SEQUENCE [LARGE SCALE GENOMIC DNA]</scope>
</reference>
<evidence type="ECO:0000313" key="2">
    <source>
        <dbReference type="Proteomes" id="UP001732700"/>
    </source>
</evidence>
<dbReference type="EnsemblPlants" id="AVESA.00010b.r2.7DG1351020.1">
    <property type="protein sequence ID" value="AVESA.00010b.r2.7DG1351020.1.CDS.1"/>
    <property type="gene ID" value="AVESA.00010b.r2.7DG1351020"/>
</dbReference>
<dbReference type="Proteomes" id="UP001732700">
    <property type="component" value="Chromosome 7D"/>
</dbReference>
<organism evidence="1 2">
    <name type="scientific">Avena sativa</name>
    <name type="common">Oat</name>
    <dbReference type="NCBI Taxonomy" id="4498"/>
    <lineage>
        <taxon>Eukaryota</taxon>
        <taxon>Viridiplantae</taxon>
        <taxon>Streptophyta</taxon>
        <taxon>Embryophyta</taxon>
        <taxon>Tracheophyta</taxon>
        <taxon>Spermatophyta</taxon>
        <taxon>Magnoliopsida</taxon>
        <taxon>Liliopsida</taxon>
        <taxon>Poales</taxon>
        <taxon>Poaceae</taxon>
        <taxon>BOP clade</taxon>
        <taxon>Pooideae</taxon>
        <taxon>Poodae</taxon>
        <taxon>Poeae</taxon>
        <taxon>Poeae Chloroplast Group 1 (Aveneae type)</taxon>
        <taxon>Aveninae</taxon>
        <taxon>Avena</taxon>
    </lineage>
</organism>
<reference evidence="1" key="2">
    <citation type="submission" date="2025-09" db="UniProtKB">
        <authorList>
            <consortium name="EnsemblPlants"/>
        </authorList>
    </citation>
    <scope>IDENTIFICATION</scope>
</reference>
<name>A0ACD6A7Q0_AVESA</name>
<sequence length="429" mass="49308">MRQQSSNMPDMRGKTMMEDLPEEIIIDQILIRLSPKDIGRCRAVHMLWYTATSTPKFMIDHHRRQPLLPIIDGDGKPASVVIFRDGHAGAKSSSEDLWPFFLRLGRKFRSEIRLHTSCDGFLIVSHEGKFYIDNPVTRKHGLLPQPQSGQEFYNTIIGLYQHHPTGEYRVLWVSGNMDKDNWYGNLSTVKSYILTVGSSQSRCIGVRESTSSSPLAEETFDLSNCMYRCNHNPPVHYRANLHWSYCRFKDSTAGTGRIIVFDTTVESYRWMRGPHVGFWEKLLDIKGTLAFASCSVPNLTIIDVWVIHDYDAQTWSFKYRIDMSIIEASRTLGLSSFEGKKGKKQLSGTIVKFFNDIVVLNENELLIGFNSKYVLHCTTEGKFLQIVRISKRQYCMELTRHCLQESIMPIPSSPIQEENEESRYAIENV</sequence>
<accession>A0ACD6A7Q0</accession>
<proteinExistence type="predicted"/>
<evidence type="ECO:0000313" key="1">
    <source>
        <dbReference type="EnsemblPlants" id="AVESA.00010b.r2.7DG1351020.1.CDS.1"/>
    </source>
</evidence>
<keyword evidence="2" id="KW-1185">Reference proteome</keyword>
<protein>
    <submittedName>
        <fullName evidence="1">Uncharacterized protein</fullName>
    </submittedName>
</protein>